<name>A0A424YIF0_9FIRM</name>
<keyword evidence="5 7" id="KW-1133">Transmembrane helix</keyword>
<comment type="caution">
    <text evidence="9">The sequence shown here is derived from an EMBL/GenBank/DDBJ whole genome shotgun (WGS) entry which is preliminary data.</text>
</comment>
<feature type="transmembrane region" description="Helical" evidence="7">
    <location>
        <begin position="71"/>
        <end position="88"/>
    </location>
</feature>
<reference evidence="9 10" key="1">
    <citation type="submission" date="2018-08" db="EMBL/GenBank/DDBJ databases">
        <title>The metabolism and importance of syntrophic acetate oxidation coupled to methane or sulfide production in haloalkaline environments.</title>
        <authorList>
            <person name="Timmers P.H.A."/>
            <person name="Vavourakis C.D."/>
            <person name="Sorokin D.Y."/>
            <person name="Sinninghe Damste J.S."/>
            <person name="Muyzer G."/>
            <person name="Stams A.J.M."/>
            <person name="Plugge C.M."/>
        </authorList>
    </citation>
    <scope>NUCLEOTIDE SEQUENCE [LARGE SCALE GENOMIC DNA]</scope>
    <source>
        <strain evidence="9">MSAO_Bac1</strain>
    </source>
</reference>
<accession>A0A424YIF0</accession>
<dbReference type="PANTHER" id="PTHR33778">
    <property type="entry name" value="PROTEIN MGTC"/>
    <property type="match status" value="1"/>
</dbReference>
<evidence type="ECO:0000256" key="5">
    <source>
        <dbReference type="ARBA" id="ARBA00022989"/>
    </source>
</evidence>
<gene>
    <name evidence="9" type="ORF">D5R97_00985</name>
</gene>
<evidence type="ECO:0000256" key="7">
    <source>
        <dbReference type="SAM" id="Phobius"/>
    </source>
</evidence>
<comment type="subcellular location">
    <subcellularLocation>
        <location evidence="1">Cell membrane</location>
        <topology evidence="1">Multi-pass membrane protein</topology>
    </subcellularLocation>
</comment>
<organism evidence="9 10">
    <name type="scientific">Candidatus Syntrophonatronum acetioxidans</name>
    <dbReference type="NCBI Taxonomy" id="1795816"/>
    <lineage>
        <taxon>Bacteria</taxon>
        <taxon>Bacillati</taxon>
        <taxon>Bacillota</taxon>
        <taxon>Clostridia</taxon>
        <taxon>Eubacteriales</taxon>
        <taxon>Syntrophomonadaceae</taxon>
        <taxon>Candidatus Syntrophonatronum</taxon>
    </lineage>
</organism>
<proteinExistence type="inferred from homology"/>
<feature type="domain" description="ACT" evidence="8">
    <location>
        <begin position="150"/>
        <end position="230"/>
    </location>
</feature>
<dbReference type="PANTHER" id="PTHR33778:SF1">
    <property type="entry name" value="MAGNESIUM TRANSPORTER YHID-RELATED"/>
    <property type="match status" value="1"/>
</dbReference>
<evidence type="ECO:0000313" key="10">
    <source>
        <dbReference type="Proteomes" id="UP000285138"/>
    </source>
</evidence>
<feature type="transmembrane region" description="Helical" evidence="7">
    <location>
        <begin position="36"/>
        <end position="56"/>
    </location>
</feature>
<dbReference type="PROSITE" id="PS51671">
    <property type="entry name" value="ACT"/>
    <property type="match status" value="1"/>
</dbReference>
<dbReference type="SUPFAM" id="SSF55021">
    <property type="entry name" value="ACT-like"/>
    <property type="match status" value="1"/>
</dbReference>
<dbReference type="Pfam" id="PF02308">
    <property type="entry name" value="MgtC"/>
    <property type="match status" value="1"/>
</dbReference>
<dbReference type="Gene3D" id="3.30.70.260">
    <property type="match status" value="1"/>
</dbReference>
<evidence type="ECO:0000256" key="1">
    <source>
        <dbReference type="ARBA" id="ARBA00004651"/>
    </source>
</evidence>
<dbReference type="Proteomes" id="UP000285138">
    <property type="component" value="Unassembled WGS sequence"/>
</dbReference>
<dbReference type="InterPro" id="IPR002912">
    <property type="entry name" value="ACT_dom"/>
</dbReference>
<evidence type="ECO:0000313" key="9">
    <source>
        <dbReference type="EMBL" id="RQD78107.1"/>
    </source>
</evidence>
<feature type="transmembrane region" description="Helical" evidence="7">
    <location>
        <begin position="100"/>
        <end position="119"/>
    </location>
</feature>
<dbReference type="EMBL" id="QZAA01000037">
    <property type="protein sequence ID" value="RQD78107.1"/>
    <property type="molecule type" value="Genomic_DNA"/>
</dbReference>
<dbReference type="InterPro" id="IPR049177">
    <property type="entry name" value="MgtC_SapB_SrpB_YhiD_N"/>
</dbReference>
<dbReference type="InterPro" id="IPR045865">
    <property type="entry name" value="ACT-like_dom_sf"/>
</dbReference>
<sequence length="255" mass="27942">MLSHGELILRLVLAALLGGLVGFERERHSRPAGFRTHILVCVGCSLVMLISTYAFSGELGEIGSGADPSRIASHAISGIGFLGAGTILRHGNTIRGLTTAASLWVVAVIGLAIGSGFYMGALVTTFILLTSLYTLKGVENYLAKKQRLRSLSIMAVDKPGLLGRIGAVFGRLGINITNVDMSDAEYLEAYQARVISLSFMLRVPPDFSPEELFQKVIQIDEVLEMTWDGEEVDKSIFPFFRQNKEHYMEMQDRDL</sequence>
<comment type="similarity">
    <text evidence="2">Belongs to the MgtC/SapB family.</text>
</comment>
<dbReference type="InterPro" id="IPR003416">
    <property type="entry name" value="MgtC/SapB/SrpB/YhiD_fam"/>
</dbReference>
<keyword evidence="3" id="KW-1003">Cell membrane</keyword>
<dbReference type="GO" id="GO:0005886">
    <property type="term" value="C:plasma membrane"/>
    <property type="evidence" value="ECO:0007669"/>
    <property type="project" value="UniProtKB-SubCell"/>
</dbReference>
<dbReference type="CDD" id="cd02116">
    <property type="entry name" value="ACT"/>
    <property type="match status" value="1"/>
</dbReference>
<evidence type="ECO:0000256" key="3">
    <source>
        <dbReference type="ARBA" id="ARBA00022475"/>
    </source>
</evidence>
<dbReference type="AlphaFoldDB" id="A0A424YIF0"/>
<keyword evidence="6 7" id="KW-0472">Membrane</keyword>
<evidence type="ECO:0000256" key="6">
    <source>
        <dbReference type="ARBA" id="ARBA00023136"/>
    </source>
</evidence>
<evidence type="ECO:0000256" key="4">
    <source>
        <dbReference type="ARBA" id="ARBA00022692"/>
    </source>
</evidence>
<keyword evidence="4 7" id="KW-0812">Transmembrane</keyword>
<dbReference type="PRINTS" id="PR01837">
    <property type="entry name" value="MGTCSAPBPROT"/>
</dbReference>
<evidence type="ECO:0000256" key="2">
    <source>
        <dbReference type="ARBA" id="ARBA00009298"/>
    </source>
</evidence>
<dbReference type="Pfam" id="PF01842">
    <property type="entry name" value="ACT"/>
    <property type="match status" value="1"/>
</dbReference>
<feature type="transmembrane region" description="Helical" evidence="7">
    <location>
        <begin position="7"/>
        <end position="24"/>
    </location>
</feature>
<evidence type="ECO:0000259" key="8">
    <source>
        <dbReference type="PROSITE" id="PS51671"/>
    </source>
</evidence>
<protein>
    <submittedName>
        <fullName evidence="9">MgtC/SapB family protein</fullName>
    </submittedName>
</protein>